<dbReference type="InterPro" id="IPR050091">
    <property type="entry name" value="PKS_NRPS_Biosynth_Enz"/>
</dbReference>
<feature type="region of interest" description="Disordered" evidence="4">
    <location>
        <begin position="578"/>
        <end position="665"/>
    </location>
</feature>
<dbReference type="AlphaFoldDB" id="A0A5C6U2U7"/>
<dbReference type="CDD" id="cd00833">
    <property type="entry name" value="PKS"/>
    <property type="match status" value="1"/>
</dbReference>
<gene>
    <name evidence="6" type="ORF">FSC37_09620</name>
</gene>
<dbReference type="InterPro" id="IPR032821">
    <property type="entry name" value="PKS_assoc"/>
</dbReference>
<dbReference type="InterPro" id="IPR014030">
    <property type="entry name" value="Ketoacyl_synth_N"/>
</dbReference>
<dbReference type="InterPro" id="IPR016039">
    <property type="entry name" value="Thiolase-like"/>
</dbReference>
<dbReference type="GO" id="GO:0004312">
    <property type="term" value="F:fatty acid synthase activity"/>
    <property type="evidence" value="ECO:0007669"/>
    <property type="project" value="TreeGrafter"/>
</dbReference>
<evidence type="ECO:0000256" key="2">
    <source>
        <dbReference type="ARBA" id="ARBA00054155"/>
    </source>
</evidence>
<dbReference type="PROSITE" id="PS52004">
    <property type="entry name" value="KS3_2"/>
    <property type="match status" value="1"/>
</dbReference>
<evidence type="ECO:0000256" key="4">
    <source>
        <dbReference type="SAM" id="MobiDB-lite"/>
    </source>
</evidence>
<dbReference type="InterPro" id="IPR018201">
    <property type="entry name" value="Ketoacyl_synth_AS"/>
</dbReference>
<dbReference type="PANTHER" id="PTHR43775:SF51">
    <property type="entry name" value="INACTIVE PHENOLPHTHIOCEROL SYNTHESIS POLYKETIDE SYNTHASE TYPE I PKS1-RELATED"/>
    <property type="match status" value="1"/>
</dbReference>
<feature type="region of interest" description="Disordered" evidence="4">
    <location>
        <begin position="738"/>
        <end position="766"/>
    </location>
</feature>
<organism evidence="6 7">
    <name type="scientific">Piscinibacter aquaticus</name>
    <dbReference type="NCBI Taxonomy" id="392597"/>
    <lineage>
        <taxon>Bacteria</taxon>
        <taxon>Pseudomonadati</taxon>
        <taxon>Pseudomonadota</taxon>
        <taxon>Betaproteobacteria</taxon>
        <taxon>Burkholderiales</taxon>
        <taxon>Sphaerotilaceae</taxon>
        <taxon>Piscinibacter</taxon>
    </lineage>
</organism>
<dbReference type="Pfam" id="PF00109">
    <property type="entry name" value="ketoacyl-synt"/>
    <property type="match status" value="1"/>
</dbReference>
<feature type="region of interest" description="Disordered" evidence="4">
    <location>
        <begin position="432"/>
        <end position="473"/>
    </location>
</feature>
<dbReference type="InterPro" id="IPR020841">
    <property type="entry name" value="PKS_Beta-ketoAc_synthase_dom"/>
</dbReference>
<comment type="function">
    <text evidence="2">Involved in production of the polyketide antibiotic thailandamide.</text>
</comment>
<feature type="region of interest" description="Disordered" evidence="4">
    <location>
        <begin position="677"/>
        <end position="698"/>
    </location>
</feature>
<protein>
    <submittedName>
        <fullName evidence="6">Polyketide synthase</fullName>
    </submittedName>
</protein>
<dbReference type="InterPro" id="IPR014031">
    <property type="entry name" value="Ketoacyl_synth_C"/>
</dbReference>
<dbReference type="Pfam" id="PF02801">
    <property type="entry name" value="Ketoacyl-synt_C"/>
    <property type="match status" value="1"/>
</dbReference>
<dbReference type="Gene3D" id="3.30.70.3290">
    <property type="match status" value="1"/>
</dbReference>
<dbReference type="GO" id="GO:0004315">
    <property type="term" value="F:3-oxoacyl-[acyl-carrier-protein] synthase activity"/>
    <property type="evidence" value="ECO:0007669"/>
    <property type="project" value="InterPro"/>
</dbReference>
<dbReference type="SMART" id="SM00825">
    <property type="entry name" value="PKS_KS"/>
    <property type="match status" value="1"/>
</dbReference>
<dbReference type="Proteomes" id="UP000321832">
    <property type="component" value="Unassembled WGS sequence"/>
</dbReference>
<feature type="compositionally biased region" description="Basic residues" evidence="4">
    <location>
        <begin position="610"/>
        <end position="627"/>
    </location>
</feature>
<dbReference type="Gene3D" id="3.40.47.10">
    <property type="match status" value="1"/>
</dbReference>
<dbReference type="PROSITE" id="PS00606">
    <property type="entry name" value="KS3_1"/>
    <property type="match status" value="1"/>
</dbReference>
<feature type="domain" description="Ketosynthase family 3 (KS3)" evidence="5">
    <location>
        <begin position="1"/>
        <end position="370"/>
    </location>
</feature>
<feature type="compositionally biased region" description="Basic residues" evidence="4">
    <location>
        <begin position="432"/>
        <end position="445"/>
    </location>
</feature>
<dbReference type="PANTHER" id="PTHR43775">
    <property type="entry name" value="FATTY ACID SYNTHASE"/>
    <property type="match status" value="1"/>
</dbReference>
<dbReference type="GO" id="GO:0006633">
    <property type="term" value="P:fatty acid biosynthetic process"/>
    <property type="evidence" value="ECO:0007669"/>
    <property type="project" value="InterPro"/>
</dbReference>
<name>A0A5C6U2U7_9BURK</name>
<feature type="compositionally biased region" description="Basic residues" evidence="4">
    <location>
        <begin position="644"/>
        <end position="662"/>
    </location>
</feature>
<keyword evidence="7" id="KW-1185">Reference proteome</keyword>
<evidence type="ECO:0000259" key="5">
    <source>
        <dbReference type="PROSITE" id="PS52004"/>
    </source>
</evidence>
<evidence type="ECO:0000313" key="7">
    <source>
        <dbReference type="Proteomes" id="UP000321832"/>
    </source>
</evidence>
<dbReference type="SUPFAM" id="SSF53901">
    <property type="entry name" value="Thiolase-like"/>
    <property type="match status" value="1"/>
</dbReference>
<dbReference type="Pfam" id="PF16197">
    <property type="entry name" value="KAsynt_C_assoc"/>
    <property type="match status" value="1"/>
</dbReference>
<dbReference type="FunFam" id="3.40.47.10:FF:000019">
    <property type="entry name" value="Polyketide synthase type I"/>
    <property type="match status" value="1"/>
</dbReference>
<proteinExistence type="inferred from homology"/>
<comment type="similarity">
    <text evidence="3">Belongs to the thiolase-like superfamily. Beta-ketoacyl-ACP synthases family.</text>
</comment>
<evidence type="ECO:0000256" key="1">
    <source>
        <dbReference type="ARBA" id="ARBA00022679"/>
    </source>
</evidence>
<evidence type="ECO:0000256" key="3">
    <source>
        <dbReference type="RuleBase" id="RU003694"/>
    </source>
</evidence>
<reference evidence="6 7" key="1">
    <citation type="submission" date="2019-08" db="EMBL/GenBank/DDBJ databases">
        <authorList>
            <person name="Khan S.A."/>
            <person name="Jeon C.O."/>
            <person name="Jeong S.E."/>
        </authorList>
    </citation>
    <scope>NUCLEOTIDE SEQUENCE [LARGE SCALE GENOMIC DNA]</scope>
    <source>
        <strain evidence="7">IMCC1728</strain>
    </source>
</reference>
<evidence type="ECO:0000313" key="6">
    <source>
        <dbReference type="EMBL" id="TXC66096.1"/>
    </source>
</evidence>
<keyword evidence="1 3" id="KW-0808">Transferase</keyword>
<sequence>MAVRQGGFLDDVSGFDSAFFGVSPREALTMDPQQRLLLETCWHALEDAGMSPERTAGSATGVFVGICNSDHFQRVLEQGVEQIDAYLASGNAHSVAAGRISYCLGLQGPALSIDTACSSSLVALHEACRSLRAGESEMAIAAGVNVMCSPQTTVTLTKAHMLAPDGRCKTFDASADGFSRGEGCGVVVLKRLSDARRDGDRVLALVRGSAINQDGRSGGLTVPNGPAQEAVIRAALADAGLQPGDIDYVEAHGTGTTLGDPIEVRALAHALAAGRHPEAPLRIGSVKTNIGHLESAAGIAGVIKVVLSLQHEAIPPHLHFREPSPHIDWSFAPVEVTAKGSPWPRGARARRAGVSSFGFSGTNGHVVLEEAPSPEPQPAGAVERPQHCLPVSARSDAALRVLAAALAERLDAGEASLADRARGRCRAFALRRPRSRRGGGRRRRCPGAEGAEPRRPASGTLQWRGRARPDARGGVHVHRAGLAVSGHEPRALRHLADLPRRHRPLRHHPRTRCTRPQPADGAACRRCRRRCDPPDRLDPACAVRGRVRADAAVAFMGHRAGRGDRAFGGRVCGRLRGGRVHAGGRSHADGRTRAPDAGPAAGRHDGGRVRAGRGRAGGHRCRGGRGGHRSDQRTGQRGGVGREGRRRRIARPHGRAARRRAPSARLAGRALAVGGASAGRDAGLCGEGDDERATRAGGLEPHRWRAAARRRAGCVVLAAPPARARAVCRRAGPAPPGWVPRLSRGRPASDAGGAGAALRPNPTACA</sequence>
<comment type="caution">
    <text evidence="6">The sequence shown here is derived from an EMBL/GenBank/DDBJ whole genome shotgun (WGS) entry which is preliminary data.</text>
</comment>
<accession>A0A5C6U2U7</accession>
<dbReference type="EMBL" id="VOPW01000001">
    <property type="protein sequence ID" value="TXC66096.1"/>
    <property type="molecule type" value="Genomic_DNA"/>
</dbReference>